<name>A0A9W6WQT3_9STRA</name>
<feature type="compositionally biased region" description="Polar residues" evidence="1">
    <location>
        <begin position="1"/>
        <end position="10"/>
    </location>
</feature>
<dbReference type="AlphaFoldDB" id="A0A9W6WQT3"/>
<feature type="compositionally biased region" description="Acidic residues" evidence="1">
    <location>
        <begin position="29"/>
        <end position="47"/>
    </location>
</feature>
<evidence type="ECO:0000256" key="1">
    <source>
        <dbReference type="SAM" id="MobiDB-lite"/>
    </source>
</evidence>
<proteinExistence type="predicted"/>
<evidence type="ECO:0000313" key="3">
    <source>
        <dbReference type="Proteomes" id="UP001165083"/>
    </source>
</evidence>
<reference evidence="2" key="1">
    <citation type="submission" date="2023-04" db="EMBL/GenBank/DDBJ databases">
        <title>Phytophthora lilii NBRC 32176.</title>
        <authorList>
            <person name="Ichikawa N."/>
            <person name="Sato H."/>
            <person name="Tonouchi N."/>
        </authorList>
    </citation>
    <scope>NUCLEOTIDE SEQUENCE</scope>
    <source>
        <strain evidence="2">NBRC 32176</strain>
    </source>
</reference>
<accession>A0A9W6WQT3</accession>
<dbReference type="EMBL" id="BSXW01000175">
    <property type="protein sequence ID" value="GMF13897.1"/>
    <property type="molecule type" value="Genomic_DNA"/>
</dbReference>
<keyword evidence="3" id="KW-1185">Reference proteome</keyword>
<protein>
    <submittedName>
        <fullName evidence="2">Unnamed protein product</fullName>
    </submittedName>
</protein>
<comment type="caution">
    <text evidence="2">The sequence shown here is derived from an EMBL/GenBank/DDBJ whole genome shotgun (WGS) entry which is preliminary data.</text>
</comment>
<evidence type="ECO:0000313" key="2">
    <source>
        <dbReference type="EMBL" id="GMF13897.1"/>
    </source>
</evidence>
<feature type="region of interest" description="Disordered" evidence="1">
    <location>
        <begin position="1"/>
        <end position="54"/>
    </location>
</feature>
<gene>
    <name evidence="2" type="ORF">Plil01_000432400</name>
</gene>
<sequence length="83" mass="9444">MAVSGTNQETMPEEEAGQGHKRCGSKQEQDDEEQEDDEVDAELDEEEAARQEARRLRTAIADATEAREELQQRNTKWVLCCYG</sequence>
<dbReference type="Proteomes" id="UP001165083">
    <property type="component" value="Unassembled WGS sequence"/>
</dbReference>
<organism evidence="2 3">
    <name type="scientific">Phytophthora lilii</name>
    <dbReference type="NCBI Taxonomy" id="2077276"/>
    <lineage>
        <taxon>Eukaryota</taxon>
        <taxon>Sar</taxon>
        <taxon>Stramenopiles</taxon>
        <taxon>Oomycota</taxon>
        <taxon>Peronosporomycetes</taxon>
        <taxon>Peronosporales</taxon>
        <taxon>Peronosporaceae</taxon>
        <taxon>Phytophthora</taxon>
    </lineage>
</organism>